<evidence type="ECO:0000256" key="6">
    <source>
        <dbReference type="ARBA" id="ARBA00023125"/>
    </source>
</evidence>
<proteinExistence type="predicted"/>
<dbReference type="Pfam" id="PF00105">
    <property type="entry name" value="zf-C4"/>
    <property type="match status" value="1"/>
</dbReference>
<dbReference type="GO" id="GO:0005634">
    <property type="term" value="C:nucleus"/>
    <property type="evidence" value="ECO:0007669"/>
    <property type="project" value="UniProtKB-SubCell"/>
</dbReference>
<dbReference type="CDD" id="cd06948">
    <property type="entry name" value="NR_LBD_COUP-TF"/>
    <property type="match status" value="1"/>
</dbReference>
<organism evidence="12 13">
    <name type="scientific">Tenebrio molitor</name>
    <name type="common">Yellow mealworm beetle</name>
    <dbReference type="NCBI Taxonomy" id="7067"/>
    <lineage>
        <taxon>Eukaryota</taxon>
        <taxon>Metazoa</taxon>
        <taxon>Ecdysozoa</taxon>
        <taxon>Arthropoda</taxon>
        <taxon>Hexapoda</taxon>
        <taxon>Insecta</taxon>
        <taxon>Pterygota</taxon>
        <taxon>Neoptera</taxon>
        <taxon>Endopterygota</taxon>
        <taxon>Coleoptera</taxon>
        <taxon>Polyphaga</taxon>
        <taxon>Cucujiformia</taxon>
        <taxon>Tenebrionidae</taxon>
        <taxon>Tenebrio</taxon>
    </lineage>
</organism>
<dbReference type="InterPro" id="IPR001628">
    <property type="entry name" value="Znf_hrmn_rcpt"/>
</dbReference>
<dbReference type="PRINTS" id="PR01282">
    <property type="entry name" value="COUPTNFACTOR"/>
</dbReference>
<dbReference type="Gene3D" id="3.30.50.10">
    <property type="entry name" value="Erythroid Transcription Factor GATA-1, subunit A"/>
    <property type="match status" value="1"/>
</dbReference>
<dbReference type="SUPFAM" id="SSF48508">
    <property type="entry name" value="Nuclear receptor ligand-binding domain"/>
    <property type="match status" value="1"/>
</dbReference>
<reference evidence="12" key="2">
    <citation type="submission" date="2021-08" db="EMBL/GenBank/DDBJ databases">
        <authorList>
            <person name="Eriksson T."/>
        </authorList>
    </citation>
    <scope>NUCLEOTIDE SEQUENCE</scope>
    <source>
        <strain evidence="12">Stoneville</strain>
        <tissue evidence="12">Whole head</tissue>
    </source>
</reference>
<keyword evidence="8" id="KW-0675">Receptor</keyword>
<dbReference type="GO" id="GO:0008270">
    <property type="term" value="F:zinc ion binding"/>
    <property type="evidence" value="ECO:0007669"/>
    <property type="project" value="UniProtKB-KW"/>
</dbReference>
<dbReference type="Proteomes" id="UP000719412">
    <property type="component" value="Unassembled WGS sequence"/>
</dbReference>
<feature type="compositionally biased region" description="Basic and acidic residues" evidence="10">
    <location>
        <begin position="163"/>
        <end position="186"/>
    </location>
</feature>
<dbReference type="InterPro" id="IPR013088">
    <property type="entry name" value="Znf_NHR/GATA"/>
</dbReference>
<dbReference type="Gene3D" id="1.10.565.10">
    <property type="entry name" value="Retinoid X Receptor"/>
    <property type="match status" value="2"/>
</dbReference>
<feature type="domain" description="NR LBD" evidence="11">
    <location>
        <begin position="587"/>
        <end position="1001"/>
    </location>
</feature>
<dbReference type="PANTHER" id="PTHR24083">
    <property type="entry name" value="NUCLEAR HORMONE RECEPTOR"/>
    <property type="match status" value="1"/>
</dbReference>
<evidence type="ECO:0000313" key="12">
    <source>
        <dbReference type="EMBL" id="KAH0819153.1"/>
    </source>
</evidence>
<comment type="subcellular location">
    <subcellularLocation>
        <location evidence="1">Nucleus</location>
    </subcellularLocation>
</comment>
<feature type="compositionally biased region" description="Basic and acidic residues" evidence="10">
    <location>
        <begin position="212"/>
        <end position="226"/>
    </location>
</feature>
<evidence type="ECO:0000256" key="8">
    <source>
        <dbReference type="ARBA" id="ARBA00023170"/>
    </source>
</evidence>
<dbReference type="InterPro" id="IPR001723">
    <property type="entry name" value="Nuclear_hrmn_rcpt"/>
</dbReference>
<dbReference type="PROSITE" id="PS51843">
    <property type="entry name" value="NR_LBD"/>
    <property type="match status" value="1"/>
</dbReference>
<evidence type="ECO:0000256" key="10">
    <source>
        <dbReference type="SAM" id="MobiDB-lite"/>
    </source>
</evidence>
<dbReference type="SMART" id="SM00430">
    <property type="entry name" value="HOLI"/>
    <property type="match status" value="1"/>
</dbReference>
<dbReference type="GO" id="GO:0043565">
    <property type="term" value="F:sequence-specific DNA binding"/>
    <property type="evidence" value="ECO:0007669"/>
    <property type="project" value="InterPro"/>
</dbReference>
<accession>A0A8J6HT60</accession>
<evidence type="ECO:0000256" key="9">
    <source>
        <dbReference type="ARBA" id="ARBA00023242"/>
    </source>
</evidence>
<dbReference type="InterPro" id="IPR050274">
    <property type="entry name" value="Nuclear_hormone_rcpt_NR2"/>
</dbReference>
<dbReference type="InterPro" id="IPR000536">
    <property type="entry name" value="Nucl_hrmn_rcpt_lig-bd"/>
</dbReference>
<reference evidence="12" key="1">
    <citation type="journal article" date="2020" name="J Insects Food Feed">
        <title>The yellow mealworm (Tenebrio molitor) genome: a resource for the emerging insects as food and feed industry.</title>
        <authorList>
            <person name="Eriksson T."/>
            <person name="Andere A."/>
            <person name="Kelstrup H."/>
            <person name="Emery V."/>
            <person name="Picard C."/>
        </authorList>
    </citation>
    <scope>NUCLEOTIDE SEQUENCE</scope>
    <source>
        <strain evidence="12">Stoneville</strain>
        <tissue evidence="12">Whole head</tissue>
    </source>
</reference>
<comment type="caution">
    <text evidence="12">The sequence shown here is derived from an EMBL/GenBank/DDBJ whole genome shotgun (WGS) entry which is preliminary data.</text>
</comment>
<dbReference type="GO" id="GO:0003700">
    <property type="term" value="F:DNA-binding transcription factor activity"/>
    <property type="evidence" value="ECO:0007669"/>
    <property type="project" value="InterPro"/>
</dbReference>
<evidence type="ECO:0000256" key="3">
    <source>
        <dbReference type="ARBA" id="ARBA00022771"/>
    </source>
</evidence>
<dbReference type="AlphaFoldDB" id="A0A8J6HT60"/>
<evidence type="ECO:0000259" key="11">
    <source>
        <dbReference type="PROSITE" id="PS51843"/>
    </source>
</evidence>
<evidence type="ECO:0000256" key="7">
    <source>
        <dbReference type="ARBA" id="ARBA00023163"/>
    </source>
</evidence>
<dbReference type="InterPro" id="IPR035500">
    <property type="entry name" value="NHR-like_dom_sf"/>
</dbReference>
<feature type="compositionally biased region" description="Polar residues" evidence="10">
    <location>
        <begin position="187"/>
        <end position="197"/>
    </location>
</feature>
<keyword evidence="2" id="KW-0479">Metal-binding</keyword>
<evidence type="ECO:0000256" key="4">
    <source>
        <dbReference type="ARBA" id="ARBA00022833"/>
    </source>
</evidence>
<keyword evidence="13" id="KW-1185">Reference proteome</keyword>
<evidence type="ECO:0000256" key="2">
    <source>
        <dbReference type="ARBA" id="ARBA00022723"/>
    </source>
</evidence>
<gene>
    <name evidence="12" type="ORF">GEV33_003638</name>
</gene>
<keyword evidence="3" id="KW-0863">Zinc-finger</keyword>
<keyword evidence="7" id="KW-0804">Transcription</keyword>
<evidence type="ECO:0000256" key="1">
    <source>
        <dbReference type="ARBA" id="ARBA00004123"/>
    </source>
</evidence>
<dbReference type="Pfam" id="PF00104">
    <property type="entry name" value="Hormone_recep"/>
    <property type="match status" value="2"/>
</dbReference>
<keyword evidence="6" id="KW-0238">DNA-binding</keyword>
<sequence>MVTYPIRANPFCLLQSKFKQTVWWVIPRFDHPNCVKSSATLSPLICEERRAEGVDVAGVRSRVSTVRSIVQLEIFLRALMSRCGSEGAGEECEFFEVTDASYRNNYSYASLNASSSPQTVNEHPQNVCTDTMAKHALTWQLTSLLKLPTENKELLNTIKEKNWSRKKQQSKEDQKKSLFEEDHHESVNWTRAPTTSADGRRTMTIRRKHKREANTRRGRSRVESSRAMHYCESSSRGPWKLRRRRSRTSSCKSVRRKADGAPTTVPHIVDVTARSPRGGAPTTGEKRPLAYRDPAVNQGPPRTAQAKVCRGVDLSPPPRDTCSARDDANERQVQVRERLAHPGVGDLVNCDVELPDVAMALVATSWRESSLVNPIPTSLNSLPNGLNPLPPTANLTALPTNINPITLENPDLALINRQTPSQNSQNSATSADKNQNIECVVCGDKSSGKHYGQFTCEGPVRITRHILLITAFDKTVYNESGRSSGTSSEGFARTPCDEGVFSLRVPTARTSNGPPGHVNCTRRDNTIDNFRSSVQKTRIFCPLSAAACAHCDKPDAPVPLPEAALDPKTEPSSEVECHRLSQLFQVYQINSLTPQIPAEPYPTSRYGQCIQANNIMGIDNICELAARLLFSAVEWARNIPFFPDLQVTDQVALLRLVWSELFVLNASQCSMPLHVAPLIAAAGLHASPMCADRVVQFMDHIRIFQEQVEKLKALHVDSAEYSCLKAIVLFTTDRAEERQRPMLYYVTKGRDSLVRPRPGAIRVHEPQAANALPAAYSSPWAPTFYTDLEKYQRKNSPPVVEEVAAAATDWRRSAWFLSDLLFYISFGSGGNAAFRELLREGLRLWMVTTSTRTRQKARHTGPEPLMGTHKPVNPTLGSLSLPNLPIAETGKAEGRVRDKLVHQRASGEPERLEDSDCGFVSDACGLSDVAHIESIQEKSQCALEEYCRTQYPNQPTRFGKLLLRLPSLRTVSSAVIEQLFFVRLVGKTPIETLIRDMLLSGSSFSWPYM</sequence>
<protein>
    <recommendedName>
        <fullName evidence="11">NR LBD domain-containing protein</fullName>
    </recommendedName>
</protein>
<dbReference type="EMBL" id="JABDTM020015398">
    <property type="protein sequence ID" value="KAH0819153.1"/>
    <property type="molecule type" value="Genomic_DNA"/>
</dbReference>
<keyword evidence="4" id="KW-0862">Zinc</keyword>
<keyword evidence="5" id="KW-0805">Transcription regulation</keyword>
<name>A0A8J6HT60_TENMO</name>
<dbReference type="PRINTS" id="PR00398">
    <property type="entry name" value="STRDHORMONER"/>
</dbReference>
<feature type="region of interest" description="Disordered" evidence="10">
    <location>
        <begin position="163"/>
        <end position="327"/>
    </location>
</feature>
<evidence type="ECO:0000313" key="13">
    <source>
        <dbReference type="Proteomes" id="UP000719412"/>
    </source>
</evidence>
<evidence type="ECO:0000256" key="5">
    <source>
        <dbReference type="ARBA" id="ARBA00023015"/>
    </source>
</evidence>
<keyword evidence="9" id="KW-0539">Nucleus</keyword>